<organism evidence="22 23">
    <name type="scientific">Patella caerulea</name>
    <name type="common">Rayed Mediterranean limpet</name>
    <dbReference type="NCBI Taxonomy" id="87958"/>
    <lineage>
        <taxon>Eukaryota</taxon>
        <taxon>Metazoa</taxon>
        <taxon>Spiralia</taxon>
        <taxon>Lophotrochozoa</taxon>
        <taxon>Mollusca</taxon>
        <taxon>Gastropoda</taxon>
        <taxon>Patellogastropoda</taxon>
        <taxon>Patelloidea</taxon>
        <taxon>Patellidae</taxon>
        <taxon>Patella</taxon>
    </lineage>
</organism>
<comment type="catalytic activity">
    <reaction evidence="9">
        <text>cortisol + NAD(+) = 11beta,17alpha-dihydroxypregn-4-ene-3,20,21-trione + NADH + H(+)</text>
        <dbReference type="Rhea" id="RHEA:42012"/>
        <dbReference type="ChEBI" id="CHEBI:15378"/>
        <dbReference type="ChEBI" id="CHEBI:17650"/>
        <dbReference type="ChEBI" id="CHEBI:57540"/>
        <dbReference type="ChEBI" id="CHEBI:57945"/>
        <dbReference type="ChEBI" id="CHEBI:78595"/>
    </reaction>
    <physiologicalReaction direction="left-to-right" evidence="9">
        <dbReference type="Rhea" id="RHEA:42013"/>
    </physiologicalReaction>
</comment>
<dbReference type="GO" id="GO:0003857">
    <property type="term" value="F:(3S)-3-hydroxyacyl-CoA dehydrogenase (NAD+) activity"/>
    <property type="evidence" value="ECO:0007669"/>
    <property type="project" value="UniProtKB-EC"/>
</dbReference>
<dbReference type="EC" id="1.1.1.53" evidence="3"/>
<dbReference type="FunFam" id="3.40.50.720:FF:000215">
    <property type="entry name" value="3-hydroxyacyl-CoA dehydrogenase type-2"/>
    <property type="match status" value="1"/>
</dbReference>
<evidence type="ECO:0000256" key="2">
    <source>
        <dbReference type="ARBA" id="ARBA00023002"/>
    </source>
</evidence>
<evidence type="ECO:0000256" key="19">
    <source>
        <dbReference type="ARBA" id="ARBA00082399"/>
    </source>
</evidence>
<evidence type="ECO:0000256" key="8">
    <source>
        <dbReference type="ARBA" id="ARBA00050435"/>
    </source>
</evidence>
<dbReference type="GO" id="GO:0004303">
    <property type="term" value="F:estradiol 17-beta-dehydrogenase [NAD(P)+] activity"/>
    <property type="evidence" value="ECO:0007669"/>
    <property type="project" value="UniProtKB-EC"/>
</dbReference>
<dbReference type="CDD" id="cd05371">
    <property type="entry name" value="HSD10-like_SDR_c"/>
    <property type="match status" value="1"/>
</dbReference>
<evidence type="ECO:0000256" key="16">
    <source>
        <dbReference type="ARBA" id="ARBA00072938"/>
    </source>
</evidence>
<name>A0AAN8JHZ7_PATCE</name>
<gene>
    <name evidence="22" type="ORF">SNE40_014441</name>
</gene>
<evidence type="ECO:0000256" key="15">
    <source>
        <dbReference type="ARBA" id="ARBA00052668"/>
    </source>
</evidence>
<evidence type="ECO:0000256" key="3">
    <source>
        <dbReference type="ARBA" id="ARBA00024071"/>
    </source>
</evidence>
<dbReference type="EC" id="1.1.1.62" evidence="4"/>
<comment type="catalytic activity">
    <reaction evidence="15">
        <text>11-dehydrocorticosterone + NAD(+) = pregn-4-ene-3,11,20,21-tetraone + NADH + H(+)</text>
        <dbReference type="Rhea" id="RHEA:42020"/>
        <dbReference type="ChEBI" id="CHEBI:15378"/>
        <dbReference type="ChEBI" id="CHEBI:57540"/>
        <dbReference type="ChEBI" id="CHEBI:57945"/>
        <dbReference type="ChEBI" id="CHEBI:78600"/>
        <dbReference type="ChEBI" id="CHEBI:78601"/>
    </reaction>
    <physiologicalReaction direction="left-to-right" evidence="15">
        <dbReference type="Rhea" id="RHEA:42021"/>
    </physiologicalReaction>
</comment>
<comment type="catalytic activity">
    <reaction evidence="5">
        <text>17beta-estradiol + NAD(+) = estrone + NADH + H(+)</text>
        <dbReference type="Rhea" id="RHEA:24612"/>
        <dbReference type="ChEBI" id="CHEBI:15378"/>
        <dbReference type="ChEBI" id="CHEBI:16469"/>
        <dbReference type="ChEBI" id="CHEBI:17263"/>
        <dbReference type="ChEBI" id="CHEBI:57540"/>
        <dbReference type="ChEBI" id="CHEBI:57945"/>
        <dbReference type="EC" id="1.1.1.62"/>
    </reaction>
    <physiologicalReaction direction="left-to-right" evidence="5">
        <dbReference type="Rhea" id="RHEA:24613"/>
    </physiologicalReaction>
</comment>
<dbReference type="GO" id="GO:0047044">
    <property type="term" value="F:androstan-3-alpha,17-beta-diol dehydrogenase (NAD+) activity"/>
    <property type="evidence" value="ECO:0007669"/>
    <property type="project" value="UniProtKB-EC"/>
</dbReference>
<evidence type="ECO:0000256" key="13">
    <source>
        <dbReference type="ARBA" id="ARBA00052095"/>
    </source>
</evidence>
<dbReference type="GO" id="GO:0008209">
    <property type="term" value="P:androgen metabolic process"/>
    <property type="evidence" value="ECO:0007669"/>
    <property type="project" value="TreeGrafter"/>
</dbReference>
<accession>A0AAN8JHZ7</accession>
<comment type="catalytic activity">
    <reaction evidence="10">
        <text>(3S)-3-hydroxybutanoyl-CoA + NAD(+) = acetoacetyl-CoA + NADH + H(+)</text>
        <dbReference type="Rhea" id="RHEA:30799"/>
        <dbReference type="ChEBI" id="CHEBI:15378"/>
        <dbReference type="ChEBI" id="CHEBI:57286"/>
        <dbReference type="ChEBI" id="CHEBI:57316"/>
        <dbReference type="ChEBI" id="CHEBI:57540"/>
        <dbReference type="ChEBI" id="CHEBI:57945"/>
    </reaction>
    <physiologicalReaction direction="left-to-right" evidence="10">
        <dbReference type="Rhea" id="RHEA:30800"/>
    </physiologicalReaction>
    <physiologicalReaction direction="right-to-left" evidence="10">
        <dbReference type="Rhea" id="RHEA:30801"/>
    </physiologicalReaction>
</comment>
<evidence type="ECO:0000256" key="14">
    <source>
        <dbReference type="ARBA" id="ARBA00052417"/>
    </source>
</evidence>
<dbReference type="EMBL" id="JAZGQO010000010">
    <property type="protein sequence ID" value="KAK6176088.1"/>
    <property type="molecule type" value="Genomic_DNA"/>
</dbReference>
<dbReference type="InterPro" id="IPR036291">
    <property type="entry name" value="NAD(P)-bd_dom_sf"/>
</dbReference>
<dbReference type="SMART" id="SM00822">
    <property type="entry name" value="PKS_KR"/>
    <property type="match status" value="1"/>
</dbReference>
<feature type="domain" description="Ketoreductase" evidence="21">
    <location>
        <begin position="9"/>
        <end position="203"/>
    </location>
</feature>
<dbReference type="PANTHER" id="PTHR43658">
    <property type="entry name" value="SHORT-CHAIN DEHYDROGENASE/REDUCTASE"/>
    <property type="match status" value="1"/>
</dbReference>
<comment type="catalytic activity">
    <reaction evidence="7">
        <text>5alpha-androstane-3alpha,17beta-diol + NAD(+) = 17beta-hydroxy-5alpha-androstan-3-one + NADH + H(+)</text>
        <dbReference type="Rhea" id="RHEA:42004"/>
        <dbReference type="ChEBI" id="CHEBI:15378"/>
        <dbReference type="ChEBI" id="CHEBI:16330"/>
        <dbReference type="ChEBI" id="CHEBI:36713"/>
        <dbReference type="ChEBI" id="CHEBI:57540"/>
        <dbReference type="ChEBI" id="CHEBI:57945"/>
        <dbReference type="EC" id="1.1.1.53"/>
    </reaction>
    <physiologicalReaction direction="right-to-left" evidence="7">
        <dbReference type="Rhea" id="RHEA:42006"/>
    </physiologicalReaction>
</comment>
<keyword evidence="2" id="KW-0560">Oxidoreductase</keyword>
<evidence type="ECO:0000256" key="4">
    <source>
        <dbReference type="ARBA" id="ARBA00024072"/>
    </source>
</evidence>
<dbReference type="InterPro" id="IPR002347">
    <property type="entry name" value="SDR_fam"/>
</dbReference>
<comment type="catalytic activity">
    <reaction evidence="6">
        <text>a (3S)-3-hydroxyacyl-CoA + NAD(+) = a 3-oxoacyl-CoA + NADH + H(+)</text>
        <dbReference type="Rhea" id="RHEA:22432"/>
        <dbReference type="ChEBI" id="CHEBI:15378"/>
        <dbReference type="ChEBI" id="CHEBI:57318"/>
        <dbReference type="ChEBI" id="CHEBI:57540"/>
        <dbReference type="ChEBI" id="CHEBI:57945"/>
        <dbReference type="ChEBI" id="CHEBI:90726"/>
        <dbReference type="EC" id="1.1.1.35"/>
    </reaction>
    <physiologicalReaction direction="left-to-right" evidence="6">
        <dbReference type="Rhea" id="RHEA:22433"/>
    </physiologicalReaction>
    <physiologicalReaction direction="right-to-left" evidence="6">
        <dbReference type="Rhea" id="RHEA:22434"/>
    </physiologicalReaction>
</comment>
<evidence type="ECO:0000259" key="21">
    <source>
        <dbReference type="SMART" id="SM00822"/>
    </source>
</evidence>
<protein>
    <recommendedName>
        <fullName evidence="16">3-hydroxyacyl-CoA dehydrogenase type-2</fullName>
        <ecNumber evidence="3">1.1.1.53</ecNumber>
        <ecNumber evidence="4">1.1.1.62</ecNumber>
    </recommendedName>
    <alternativeName>
        <fullName evidence="18">3-hydroxyacyl-CoA dehydrogenase type II</fullName>
    </alternativeName>
    <alternativeName>
        <fullName evidence="19">Mitochondrial ribonuclease P protein 2</fullName>
    </alternativeName>
    <alternativeName>
        <fullName evidence="17">Type II HADH</fullName>
    </alternativeName>
</protein>
<comment type="catalytic activity">
    <reaction evidence="11">
        <text>3beta,7beta-dihydroxy-5beta-cholan-24-oate + NAD(+) = 3beta-hydroxy-7-oxo-5beta-cholan-24-oate + NADH + H(+)</text>
        <dbReference type="Rhea" id="RHEA:42024"/>
        <dbReference type="ChEBI" id="CHEBI:15378"/>
        <dbReference type="ChEBI" id="CHEBI:57540"/>
        <dbReference type="ChEBI" id="CHEBI:57945"/>
        <dbReference type="ChEBI" id="CHEBI:78602"/>
        <dbReference type="ChEBI" id="CHEBI:78603"/>
    </reaction>
    <physiologicalReaction direction="left-to-right" evidence="11">
        <dbReference type="Rhea" id="RHEA:42025"/>
    </physiologicalReaction>
</comment>
<proteinExistence type="inferred from homology"/>
<reference evidence="22 23" key="1">
    <citation type="submission" date="2024-01" db="EMBL/GenBank/DDBJ databases">
        <title>The genome of the rayed Mediterranean limpet Patella caerulea (Linnaeus, 1758).</title>
        <authorList>
            <person name="Anh-Thu Weber A."/>
            <person name="Halstead-Nussloch G."/>
        </authorList>
    </citation>
    <scope>NUCLEOTIDE SEQUENCE [LARGE SCALE GENOMIC DNA]</scope>
    <source>
        <strain evidence="22">AATW-2023a</strain>
        <tissue evidence="22">Whole specimen</tissue>
    </source>
</reference>
<comment type="catalytic activity">
    <reaction evidence="12">
        <text>ursodeoxycholate + NAD(+) = 7-oxolithocholate + NADH + H(+)</text>
        <dbReference type="Rhea" id="RHEA:42028"/>
        <dbReference type="ChEBI" id="CHEBI:15378"/>
        <dbReference type="ChEBI" id="CHEBI:57540"/>
        <dbReference type="ChEBI" id="CHEBI:57945"/>
        <dbReference type="ChEBI" id="CHEBI:78604"/>
        <dbReference type="ChEBI" id="CHEBI:78605"/>
    </reaction>
    <physiologicalReaction direction="left-to-right" evidence="12">
        <dbReference type="Rhea" id="RHEA:42029"/>
    </physiologicalReaction>
</comment>
<evidence type="ECO:0000256" key="6">
    <source>
        <dbReference type="ARBA" id="ARBA00050141"/>
    </source>
</evidence>
<dbReference type="AlphaFoldDB" id="A0AAN8JHZ7"/>
<dbReference type="Gene3D" id="3.40.50.720">
    <property type="entry name" value="NAD(P)-binding Rossmann-like Domain"/>
    <property type="match status" value="1"/>
</dbReference>
<dbReference type="SUPFAM" id="SSF51735">
    <property type="entry name" value="NAD(P)-binding Rossmann-fold domains"/>
    <property type="match status" value="1"/>
</dbReference>
<dbReference type="PROSITE" id="PS00061">
    <property type="entry name" value="ADH_SHORT"/>
    <property type="match status" value="1"/>
</dbReference>
<dbReference type="PANTHER" id="PTHR43658:SF8">
    <property type="entry name" value="17-BETA-HYDROXYSTEROID DEHYDROGENASE 14-RELATED"/>
    <property type="match status" value="1"/>
</dbReference>
<evidence type="ECO:0000256" key="20">
    <source>
        <dbReference type="RuleBase" id="RU000363"/>
    </source>
</evidence>
<dbReference type="Proteomes" id="UP001347796">
    <property type="component" value="Unassembled WGS sequence"/>
</dbReference>
<evidence type="ECO:0000256" key="17">
    <source>
        <dbReference type="ARBA" id="ARBA00079624"/>
    </source>
</evidence>
<evidence type="ECO:0000256" key="11">
    <source>
        <dbReference type="ARBA" id="ARBA00051637"/>
    </source>
</evidence>
<comment type="similarity">
    <text evidence="1 20">Belongs to the short-chain dehydrogenases/reductases (SDR) family.</text>
</comment>
<dbReference type="PRINTS" id="PR00080">
    <property type="entry name" value="SDRFAMILY"/>
</dbReference>
<evidence type="ECO:0000313" key="22">
    <source>
        <dbReference type="EMBL" id="KAK6176088.1"/>
    </source>
</evidence>
<keyword evidence="23" id="KW-1185">Reference proteome</keyword>
<dbReference type="PRINTS" id="PR00081">
    <property type="entry name" value="GDHRDH"/>
</dbReference>
<evidence type="ECO:0000313" key="23">
    <source>
        <dbReference type="Proteomes" id="UP001347796"/>
    </source>
</evidence>
<evidence type="ECO:0000256" key="7">
    <source>
        <dbReference type="ARBA" id="ARBA00050365"/>
    </source>
</evidence>
<evidence type="ECO:0000256" key="18">
    <source>
        <dbReference type="ARBA" id="ARBA00082293"/>
    </source>
</evidence>
<dbReference type="GO" id="GO:0005739">
    <property type="term" value="C:mitochondrion"/>
    <property type="evidence" value="ECO:0007669"/>
    <property type="project" value="TreeGrafter"/>
</dbReference>
<evidence type="ECO:0000256" key="10">
    <source>
        <dbReference type="ARBA" id="ARBA00051004"/>
    </source>
</evidence>
<evidence type="ECO:0000256" key="1">
    <source>
        <dbReference type="ARBA" id="ARBA00006484"/>
    </source>
</evidence>
<evidence type="ECO:0000256" key="9">
    <source>
        <dbReference type="ARBA" id="ARBA00050927"/>
    </source>
</evidence>
<comment type="catalytic activity">
    <reaction evidence="14">
        <text>cortisone + NAD(+) = 17alpha-hydroxypregn-4-en-3,11,20-trione-21-al + NADH + H(+)</text>
        <dbReference type="Rhea" id="RHEA:42016"/>
        <dbReference type="ChEBI" id="CHEBI:15378"/>
        <dbReference type="ChEBI" id="CHEBI:16962"/>
        <dbReference type="ChEBI" id="CHEBI:57540"/>
        <dbReference type="ChEBI" id="CHEBI:57945"/>
        <dbReference type="ChEBI" id="CHEBI:78596"/>
    </reaction>
    <physiologicalReaction direction="left-to-right" evidence="14">
        <dbReference type="Rhea" id="RHEA:42017"/>
    </physiologicalReaction>
</comment>
<sequence>MASISTLKGLVGLVTGGASGLGRATAERLVRQGGKVILCDLPTSSGEAVAKELGPDCVFAPTDVTSEKDVQNAVSLAKDKFGRLDTAVNCAGIGVAFKVYNFNKKLPHALDSFQSVLTVNTVGTFNVIRLAVGLIGENEPNADGQRGVVINTASVAAYDGQMGQAAYSASKGAIVGMTLPLARDLASQGIRVVTVAPGLFKTPLLASLPEKIIKHLSLSIPFPSRLGHPDEYAHMVQSIIENPLLNGEVIRLDGAIRMV</sequence>
<evidence type="ECO:0000256" key="5">
    <source>
        <dbReference type="ARBA" id="ARBA00049381"/>
    </source>
</evidence>
<comment type="catalytic activity">
    <reaction evidence="13">
        <text>5alpha-pregnan-20beta-ol-3-one + NAD(+) = 5alpha-pregnane-3,20-dione + NADH + H(+)</text>
        <dbReference type="Rhea" id="RHEA:42008"/>
        <dbReference type="ChEBI" id="CHEBI:15378"/>
        <dbReference type="ChEBI" id="CHEBI:28952"/>
        <dbReference type="ChEBI" id="CHEBI:57540"/>
        <dbReference type="ChEBI" id="CHEBI:57945"/>
        <dbReference type="ChEBI" id="CHEBI:78594"/>
    </reaction>
    <physiologicalReaction direction="left-to-right" evidence="13">
        <dbReference type="Rhea" id="RHEA:42009"/>
    </physiologicalReaction>
</comment>
<dbReference type="Pfam" id="PF00106">
    <property type="entry name" value="adh_short"/>
    <property type="match status" value="1"/>
</dbReference>
<dbReference type="GO" id="GO:0008210">
    <property type="term" value="P:estrogen metabolic process"/>
    <property type="evidence" value="ECO:0007669"/>
    <property type="project" value="TreeGrafter"/>
</dbReference>
<dbReference type="GO" id="GO:0006631">
    <property type="term" value="P:fatty acid metabolic process"/>
    <property type="evidence" value="ECO:0007669"/>
    <property type="project" value="TreeGrafter"/>
</dbReference>
<evidence type="ECO:0000256" key="12">
    <source>
        <dbReference type="ARBA" id="ARBA00051831"/>
    </source>
</evidence>
<dbReference type="InterPro" id="IPR057326">
    <property type="entry name" value="KR_dom"/>
</dbReference>
<dbReference type="InterPro" id="IPR020904">
    <property type="entry name" value="Sc_DH/Rdtase_CS"/>
</dbReference>
<comment type="catalytic activity">
    <reaction evidence="8">
        <text>17beta-hydroxy-5alpha-androstan-3-one + NAD(+) = 5alpha-androstan-3,17-dione + NADH + H(+)</text>
        <dbReference type="Rhea" id="RHEA:41992"/>
        <dbReference type="ChEBI" id="CHEBI:15378"/>
        <dbReference type="ChEBI" id="CHEBI:15994"/>
        <dbReference type="ChEBI" id="CHEBI:16330"/>
        <dbReference type="ChEBI" id="CHEBI:57540"/>
        <dbReference type="ChEBI" id="CHEBI:57945"/>
    </reaction>
    <physiologicalReaction direction="left-to-right" evidence="8">
        <dbReference type="Rhea" id="RHEA:41993"/>
    </physiologicalReaction>
</comment>
<comment type="caution">
    <text evidence="22">The sequence shown here is derived from an EMBL/GenBank/DDBJ whole genome shotgun (WGS) entry which is preliminary data.</text>
</comment>